<protein>
    <recommendedName>
        <fullName evidence="4">Methyltransferase domain-containing protein</fullName>
    </recommendedName>
</protein>
<sequence length="239" mass="26352">MTAHRFYGDLASWWPLISPAEEYREEAAFVATLLRPASSVLELGSGGGHNAVHLKRHFSITLSDLSPGMLAESRKINPELAHHQGDMRTMRLGQRFDAVFAHDAIEYMTTEADLRAAIDTAYVHTKPGGRAVFVPDDTTESFTPETDHGGVDGPDGRAARYLSWSYDPDPGDTTTVTEYAFLLRDNGATISVHERHETGLHSSDTWLRLLRAAGFAPAAVTEETSEDRRPRTLFIGTRG</sequence>
<keyword evidence="2" id="KW-0808">Transferase</keyword>
<keyword evidence="1" id="KW-0489">Methyltransferase</keyword>
<evidence type="ECO:0000313" key="5">
    <source>
        <dbReference type="EMBL" id="GIF78141.1"/>
    </source>
</evidence>
<name>A0ABQ4D3P5_9ACTN</name>
<dbReference type="Gene3D" id="3.40.50.150">
    <property type="entry name" value="Vaccinia Virus protein VP39"/>
    <property type="match status" value="1"/>
</dbReference>
<dbReference type="Proteomes" id="UP000604117">
    <property type="component" value="Unassembled WGS sequence"/>
</dbReference>
<evidence type="ECO:0000259" key="4">
    <source>
        <dbReference type="Pfam" id="PF13649"/>
    </source>
</evidence>
<keyword evidence="3" id="KW-0949">S-adenosyl-L-methionine</keyword>
<dbReference type="Pfam" id="PF13649">
    <property type="entry name" value="Methyltransf_25"/>
    <property type="match status" value="1"/>
</dbReference>
<reference evidence="5 6" key="1">
    <citation type="submission" date="2021-01" db="EMBL/GenBank/DDBJ databases">
        <title>Whole genome shotgun sequence of Asanoa siamensis NBRC 107932.</title>
        <authorList>
            <person name="Komaki H."/>
            <person name="Tamura T."/>
        </authorList>
    </citation>
    <scope>NUCLEOTIDE SEQUENCE [LARGE SCALE GENOMIC DNA]</scope>
    <source>
        <strain evidence="5 6">NBRC 107932</strain>
    </source>
</reference>
<dbReference type="RefSeq" id="WP_203718974.1">
    <property type="nucleotide sequence ID" value="NZ_BONE01000120.1"/>
</dbReference>
<dbReference type="EMBL" id="BONE01000120">
    <property type="protein sequence ID" value="GIF78141.1"/>
    <property type="molecule type" value="Genomic_DNA"/>
</dbReference>
<dbReference type="CDD" id="cd02440">
    <property type="entry name" value="AdoMet_MTases"/>
    <property type="match status" value="1"/>
</dbReference>
<gene>
    <name evidence="5" type="ORF">Asi02nite_76590</name>
</gene>
<comment type="caution">
    <text evidence="5">The sequence shown here is derived from an EMBL/GenBank/DDBJ whole genome shotgun (WGS) entry which is preliminary data.</text>
</comment>
<evidence type="ECO:0000256" key="1">
    <source>
        <dbReference type="ARBA" id="ARBA00022603"/>
    </source>
</evidence>
<evidence type="ECO:0000256" key="3">
    <source>
        <dbReference type="ARBA" id="ARBA00022691"/>
    </source>
</evidence>
<accession>A0ABQ4D3P5</accession>
<dbReference type="SUPFAM" id="SSF53335">
    <property type="entry name" value="S-adenosyl-L-methionine-dependent methyltransferases"/>
    <property type="match status" value="1"/>
</dbReference>
<dbReference type="Gene3D" id="2.20.130.10">
    <property type="entry name" value="CAC2371-like domains"/>
    <property type="match status" value="1"/>
</dbReference>
<feature type="domain" description="Methyltransferase" evidence="4">
    <location>
        <begin position="40"/>
        <end position="129"/>
    </location>
</feature>
<evidence type="ECO:0000256" key="2">
    <source>
        <dbReference type="ARBA" id="ARBA00022679"/>
    </source>
</evidence>
<dbReference type="PANTHER" id="PTHR43464:SF19">
    <property type="entry name" value="UBIQUINONE BIOSYNTHESIS O-METHYLTRANSFERASE, MITOCHONDRIAL"/>
    <property type="match status" value="1"/>
</dbReference>
<dbReference type="InterPro" id="IPR029063">
    <property type="entry name" value="SAM-dependent_MTases_sf"/>
</dbReference>
<evidence type="ECO:0000313" key="6">
    <source>
        <dbReference type="Proteomes" id="UP000604117"/>
    </source>
</evidence>
<organism evidence="5 6">
    <name type="scientific">Asanoa siamensis</name>
    <dbReference type="NCBI Taxonomy" id="926357"/>
    <lineage>
        <taxon>Bacteria</taxon>
        <taxon>Bacillati</taxon>
        <taxon>Actinomycetota</taxon>
        <taxon>Actinomycetes</taxon>
        <taxon>Micromonosporales</taxon>
        <taxon>Micromonosporaceae</taxon>
        <taxon>Asanoa</taxon>
    </lineage>
</organism>
<proteinExistence type="predicted"/>
<dbReference type="InterPro" id="IPR041698">
    <property type="entry name" value="Methyltransf_25"/>
</dbReference>
<dbReference type="PANTHER" id="PTHR43464">
    <property type="entry name" value="METHYLTRANSFERASE"/>
    <property type="match status" value="1"/>
</dbReference>
<keyword evidence="6" id="KW-1185">Reference proteome</keyword>